<comment type="subcellular location">
    <subcellularLocation>
        <location evidence="5">Nucleus</location>
    </subcellularLocation>
</comment>
<dbReference type="GO" id="GO:0000978">
    <property type="term" value="F:RNA polymerase II cis-regulatory region sequence-specific DNA binding"/>
    <property type="evidence" value="ECO:0007669"/>
    <property type="project" value="InterPro"/>
</dbReference>
<dbReference type="PRINTS" id="PR00937">
    <property type="entry name" value="TBOX"/>
</dbReference>
<keyword evidence="8" id="KW-1185">Reference proteome</keyword>
<dbReference type="STRING" id="6210.W6U1U6"/>
<dbReference type="CTD" id="36346362"/>
<dbReference type="EMBL" id="APAU02000246">
    <property type="protein sequence ID" value="EUB54496.1"/>
    <property type="molecule type" value="Genomic_DNA"/>
</dbReference>
<dbReference type="SMART" id="SM00425">
    <property type="entry name" value="TBOX"/>
    <property type="match status" value="1"/>
</dbReference>
<dbReference type="KEGG" id="egl:EGR_10647"/>
<keyword evidence="3" id="KW-0804">Transcription</keyword>
<keyword evidence="4 5" id="KW-0539">Nucleus</keyword>
<evidence type="ECO:0000256" key="5">
    <source>
        <dbReference type="PROSITE-ProRule" id="PRU00201"/>
    </source>
</evidence>
<evidence type="ECO:0000256" key="3">
    <source>
        <dbReference type="ARBA" id="ARBA00023163"/>
    </source>
</evidence>
<evidence type="ECO:0000313" key="8">
    <source>
        <dbReference type="Proteomes" id="UP000019149"/>
    </source>
</evidence>
<dbReference type="InterPro" id="IPR036960">
    <property type="entry name" value="T-box_sf"/>
</dbReference>
<dbReference type="CDD" id="cd00182">
    <property type="entry name" value="T-box"/>
    <property type="match status" value="1"/>
</dbReference>
<dbReference type="GO" id="GO:0001708">
    <property type="term" value="P:cell fate specification"/>
    <property type="evidence" value="ECO:0007669"/>
    <property type="project" value="TreeGrafter"/>
</dbReference>
<organism evidence="7 8">
    <name type="scientific">Echinococcus granulosus</name>
    <name type="common">Hydatid tapeworm</name>
    <dbReference type="NCBI Taxonomy" id="6210"/>
    <lineage>
        <taxon>Eukaryota</taxon>
        <taxon>Metazoa</taxon>
        <taxon>Spiralia</taxon>
        <taxon>Lophotrochozoa</taxon>
        <taxon>Platyhelminthes</taxon>
        <taxon>Cestoda</taxon>
        <taxon>Eucestoda</taxon>
        <taxon>Cyclophyllidea</taxon>
        <taxon>Taeniidae</taxon>
        <taxon>Echinococcus</taxon>
        <taxon>Echinococcus granulosus group</taxon>
    </lineage>
</organism>
<evidence type="ECO:0000256" key="1">
    <source>
        <dbReference type="ARBA" id="ARBA00023015"/>
    </source>
</evidence>
<dbReference type="PANTHER" id="PTHR11267:SF204">
    <property type="entry name" value="SPADETAIL"/>
    <property type="match status" value="1"/>
</dbReference>
<gene>
    <name evidence="7" type="ORF">EGR_10647</name>
</gene>
<reference evidence="7 8" key="1">
    <citation type="journal article" date="2013" name="Nat. Genet.">
        <title>The genome of the hydatid tapeworm Echinococcus granulosus.</title>
        <authorList>
            <person name="Zheng H."/>
            <person name="Zhang W."/>
            <person name="Zhang L."/>
            <person name="Zhang Z."/>
            <person name="Li J."/>
            <person name="Lu G."/>
            <person name="Zhu Y."/>
            <person name="Wang Y."/>
            <person name="Huang Y."/>
            <person name="Liu J."/>
            <person name="Kang H."/>
            <person name="Chen J."/>
            <person name="Wang L."/>
            <person name="Chen A."/>
            <person name="Yu S."/>
            <person name="Gao Z."/>
            <person name="Jin L."/>
            <person name="Gu W."/>
            <person name="Wang Z."/>
            <person name="Zhao L."/>
            <person name="Shi B."/>
            <person name="Wen H."/>
            <person name="Lin R."/>
            <person name="Jones M.K."/>
            <person name="Brejova B."/>
            <person name="Vinar T."/>
            <person name="Zhao G."/>
            <person name="McManus D.P."/>
            <person name="Chen Z."/>
            <person name="Zhou Y."/>
            <person name="Wang S."/>
        </authorList>
    </citation>
    <scope>NUCLEOTIDE SEQUENCE [LARGE SCALE GENOMIC DNA]</scope>
</reference>
<dbReference type="GeneID" id="36346362"/>
<dbReference type="GO" id="GO:0045893">
    <property type="term" value="P:positive regulation of DNA-templated transcription"/>
    <property type="evidence" value="ECO:0007669"/>
    <property type="project" value="InterPro"/>
</dbReference>
<comment type="caution">
    <text evidence="7">The sequence shown here is derived from an EMBL/GenBank/DDBJ whole genome shotgun (WGS) entry which is preliminary data.</text>
</comment>
<dbReference type="SUPFAM" id="SSF49417">
    <property type="entry name" value="p53-like transcription factors"/>
    <property type="match status" value="1"/>
</dbReference>
<dbReference type="RefSeq" id="XP_024345692.1">
    <property type="nucleotide sequence ID" value="XM_024499896.1"/>
</dbReference>
<evidence type="ECO:0000256" key="2">
    <source>
        <dbReference type="ARBA" id="ARBA00023125"/>
    </source>
</evidence>
<dbReference type="Pfam" id="PF00907">
    <property type="entry name" value="T-box"/>
    <property type="match status" value="1"/>
</dbReference>
<evidence type="ECO:0000259" key="6">
    <source>
        <dbReference type="PROSITE" id="PS50252"/>
    </source>
</evidence>
<keyword evidence="1" id="KW-0805">Transcription regulation</keyword>
<dbReference type="InterPro" id="IPR046360">
    <property type="entry name" value="T-box_DNA-bd"/>
</dbReference>
<dbReference type="GO" id="GO:0000981">
    <property type="term" value="F:DNA-binding transcription factor activity, RNA polymerase II-specific"/>
    <property type="evidence" value="ECO:0007669"/>
    <property type="project" value="TreeGrafter"/>
</dbReference>
<dbReference type="PANTHER" id="PTHR11267">
    <property type="entry name" value="T-BOX PROTEIN-RELATED"/>
    <property type="match status" value="1"/>
</dbReference>
<keyword evidence="2 5" id="KW-0238">DNA-binding</keyword>
<dbReference type="PROSITE" id="PS50252">
    <property type="entry name" value="TBOX_3"/>
    <property type="match status" value="1"/>
</dbReference>
<sequence length="493" mass="55361">MDGHYTWSGGYVNEGEEILDHHIVPEMAVSAALPPLLSDSRALLPEELQNSQILQMPVQHAGTSYISSSYCTVSHLGTIQPTYNTGASTQYPYSQRYTHPLPRQCQINHAVNTYFQPDPTTMECHRNQNDYQYCNAALHMQQHQPSQQQQAYYDSALHYQEGSSWQTPGVVTRNPYQTTNLPTTTSNLFGAIEESQGGNHGELLHGVGINDAPVRLGALLSHSNLSSAVNRTFYSKMLAIARSVPNVWPAQLGGRTEEFSSICVAGADFQPSNPARRSAITLRLRDKEKWRATGSNKMEMVIANGGRRIFPTLTVSVEGLQSNGRYTFFLDLMPKGQNIYRFQSSHWTPLRTLKPYPPPNQASLIHVSRDAYEMGWKLMATGVDFRLAMITNKATTAVGKNQIFAHSMQIYLPRYHIVRHLTLEEVAVRQQSEGACRSELPADLEYVGTYVIPETEFVAVTAYRNRCITEAKINTNPYAKAFRNRQRSSNRPN</sequence>
<comment type="caution">
    <text evidence="5">Lacks conserved residue(s) required for the propagation of feature annotation.</text>
</comment>
<dbReference type="AlphaFoldDB" id="W6U1U6"/>
<dbReference type="InterPro" id="IPR001699">
    <property type="entry name" value="TF_T-box"/>
</dbReference>
<accession>W6U1U6</accession>
<evidence type="ECO:0000256" key="4">
    <source>
        <dbReference type="ARBA" id="ARBA00023242"/>
    </source>
</evidence>
<protein>
    <submittedName>
        <fullName evidence="7">T-box transcription factor TBX6</fullName>
    </submittedName>
</protein>
<dbReference type="Proteomes" id="UP000019149">
    <property type="component" value="Unassembled WGS sequence"/>
</dbReference>
<dbReference type="GO" id="GO:0000785">
    <property type="term" value="C:chromatin"/>
    <property type="evidence" value="ECO:0007669"/>
    <property type="project" value="TreeGrafter"/>
</dbReference>
<evidence type="ECO:0000313" key="7">
    <source>
        <dbReference type="EMBL" id="EUB54496.1"/>
    </source>
</evidence>
<dbReference type="OMA" id="FRLAMIT"/>
<dbReference type="OrthoDB" id="7442607at2759"/>
<dbReference type="GO" id="GO:0005634">
    <property type="term" value="C:nucleus"/>
    <property type="evidence" value="ECO:0007669"/>
    <property type="project" value="UniProtKB-SubCell"/>
</dbReference>
<proteinExistence type="predicted"/>
<name>W6U1U6_ECHGR</name>
<feature type="domain" description="T-box" evidence="6">
    <location>
        <begin position="284"/>
        <end position="484"/>
    </location>
</feature>
<dbReference type="Gene3D" id="2.60.40.820">
    <property type="entry name" value="Transcription factor, T-box"/>
    <property type="match status" value="1"/>
</dbReference>
<dbReference type="InterPro" id="IPR008967">
    <property type="entry name" value="p53-like_TF_DNA-bd_sf"/>
</dbReference>